<keyword evidence="7 9" id="KW-0472">Membrane</keyword>
<evidence type="ECO:0000313" key="10">
    <source>
        <dbReference type="EMBL" id="HHF52787.1"/>
    </source>
</evidence>
<evidence type="ECO:0000256" key="5">
    <source>
        <dbReference type="ARBA" id="ARBA00022692"/>
    </source>
</evidence>
<organism evidence="10">
    <name type="scientific">candidate division WOR-3 bacterium</name>
    <dbReference type="NCBI Taxonomy" id="2052148"/>
    <lineage>
        <taxon>Bacteria</taxon>
        <taxon>Bacteria division WOR-3</taxon>
    </lineage>
</organism>
<name>A0A7V5HM57_UNCW3</name>
<dbReference type="Pfam" id="PF02653">
    <property type="entry name" value="BPD_transp_2"/>
    <property type="match status" value="1"/>
</dbReference>
<comment type="caution">
    <text evidence="10">The sequence shown here is derived from an EMBL/GenBank/DDBJ whole genome shotgun (WGS) entry which is preliminary data.</text>
</comment>
<dbReference type="PANTHER" id="PTHR32196:SF71">
    <property type="entry name" value="AUTOINDUCER 2 IMPORT SYSTEM PERMEASE PROTEIN LSRD"/>
    <property type="match status" value="1"/>
</dbReference>
<dbReference type="GO" id="GO:0005886">
    <property type="term" value="C:plasma membrane"/>
    <property type="evidence" value="ECO:0007669"/>
    <property type="project" value="UniProtKB-SubCell"/>
</dbReference>
<feature type="transmembrane region" description="Helical" evidence="9">
    <location>
        <begin position="161"/>
        <end position="183"/>
    </location>
</feature>
<feature type="transmembrane region" description="Helical" evidence="9">
    <location>
        <begin position="12"/>
        <end position="33"/>
    </location>
</feature>
<reference evidence="10" key="1">
    <citation type="journal article" date="2020" name="mSystems">
        <title>Genome- and Community-Level Interaction Insights into Carbon Utilization and Element Cycling Functions of Hydrothermarchaeota in Hydrothermal Sediment.</title>
        <authorList>
            <person name="Zhou Z."/>
            <person name="Liu Y."/>
            <person name="Xu W."/>
            <person name="Pan J."/>
            <person name="Luo Z.H."/>
            <person name="Li M."/>
        </authorList>
    </citation>
    <scope>NUCLEOTIDE SEQUENCE [LARGE SCALE GENOMIC DNA]</scope>
    <source>
        <strain evidence="10">HyVt-96</strain>
    </source>
</reference>
<keyword evidence="5 9" id="KW-0812">Transmembrane</keyword>
<gene>
    <name evidence="10" type="ORF">ENL43_00300</name>
</gene>
<keyword evidence="4" id="KW-0997">Cell inner membrane</keyword>
<evidence type="ECO:0000256" key="1">
    <source>
        <dbReference type="ARBA" id="ARBA00004651"/>
    </source>
</evidence>
<feature type="transmembrane region" description="Helical" evidence="9">
    <location>
        <begin position="120"/>
        <end position="141"/>
    </location>
</feature>
<sequence length="211" mass="23112">MIGKIFFYRSVNVLLVLIGLIVVFSLLSPHFAFTSPENIKVFLALAPEFGIIALGVGLLMICGEFDLSIGSLLVFSTFIFVRLSETNLSLLLVGLIIIGVGALLGFLNGIITVKGRIPSFITTLGTMMFWRGITLLLSRGIQRPFTSEASLFFRSVFTGEVAGIIPVQMIWFIGIGIFLGILLHFHRFGNWVYATGDNKEAARAMGINTDM</sequence>
<proteinExistence type="predicted"/>
<dbReference type="GO" id="GO:0022857">
    <property type="term" value="F:transmembrane transporter activity"/>
    <property type="evidence" value="ECO:0007669"/>
    <property type="project" value="InterPro"/>
</dbReference>
<keyword evidence="2" id="KW-0813">Transport</keyword>
<evidence type="ECO:0000256" key="4">
    <source>
        <dbReference type="ARBA" id="ARBA00022519"/>
    </source>
</evidence>
<evidence type="ECO:0000256" key="3">
    <source>
        <dbReference type="ARBA" id="ARBA00022475"/>
    </source>
</evidence>
<evidence type="ECO:0000256" key="8">
    <source>
        <dbReference type="ARBA" id="ARBA00039381"/>
    </source>
</evidence>
<evidence type="ECO:0000256" key="9">
    <source>
        <dbReference type="SAM" id="Phobius"/>
    </source>
</evidence>
<accession>A0A7V5HM57</accession>
<dbReference type="Proteomes" id="UP000886050">
    <property type="component" value="Unassembled WGS sequence"/>
</dbReference>
<feature type="transmembrane region" description="Helical" evidence="9">
    <location>
        <begin position="39"/>
        <end position="60"/>
    </location>
</feature>
<evidence type="ECO:0000256" key="2">
    <source>
        <dbReference type="ARBA" id="ARBA00022448"/>
    </source>
</evidence>
<keyword evidence="3" id="KW-1003">Cell membrane</keyword>
<keyword evidence="6 9" id="KW-1133">Transmembrane helix</keyword>
<protein>
    <recommendedName>
        <fullName evidence="8">Autoinducer 2 import system permease protein LsrD</fullName>
    </recommendedName>
</protein>
<dbReference type="AlphaFoldDB" id="A0A7V5HM57"/>
<dbReference type="CDD" id="cd06579">
    <property type="entry name" value="TM_PBP1_transp_AraH_like"/>
    <property type="match status" value="1"/>
</dbReference>
<evidence type="ECO:0000256" key="7">
    <source>
        <dbReference type="ARBA" id="ARBA00023136"/>
    </source>
</evidence>
<feature type="transmembrane region" description="Helical" evidence="9">
    <location>
        <begin position="90"/>
        <end position="113"/>
    </location>
</feature>
<dbReference type="EMBL" id="DRTX01000019">
    <property type="protein sequence ID" value="HHF52787.1"/>
    <property type="molecule type" value="Genomic_DNA"/>
</dbReference>
<dbReference type="InterPro" id="IPR001851">
    <property type="entry name" value="ABC_transp_permease"/>
</dbReference>
<evidence type="ECO:0000256" key="6">
    <source>
        <dbReference type="ARBA" id="ARBA00022989"/>
    </source>
</evidence>
<comment type="subcellular location">
    <subcellularLocation>
        <location evidence="1">Cell membrane</location>
        <topology evidence="1">Multi-pass membrane protein</topology>
    </subcellularLocation>
</comment>
<dbReference type="PANTHER" id="PTHR32196">
    <property type="entry name" value="ABC TRANSPORTER PERMEASE PROTEIN YPHD-RELATED-RELATED"/>
    <property type="match status" value="1"/>
</dbReference>
<feature type="non-terminal residue" evidence="10">
    <location>
        <position position="211"/>
    </location>
</feature>